<evidence type="ECO:0000313" key="1">
    <source>
        <dbReference type="EMBL" id="EIE97037.1"/>
    </source>
</evidence>
<evidence type="ECO:0000313" key="2">
    <source>
        <dbReference type="Proteomes" id="UP000005087"/>
    </source>
</evidence>
<dbReference type="HOGENOM" id="CLU_050357_1_0_11"/>
<dbReference type="STRING" id="928724.SacglDRAFT_00072"/>
<dbReference type="Proteomes" id="UP000005087">
    <property type="component" value="Chromosome"/>
</dbReference>
<dbReference type="CDD" id="cd03062">
    <property type="entry name" value="TRX_Fd_Sucrase"/>
    <property type="match status" value="1"/>
</dbReference>
<evidence type="ECO:0008006" key="3">
    <source>
        <dbReference type="Google" id="ProtNLM"/>
    </source>
</evidence>
<dbReference type="RefSeq" id="WP_005460732.1">
    <property type="nucleotide sequence ID" value="NZ_CM001484.1"/>
</dbReference>
<dbReference type="InterPro" id="IPR036249">
    <property type="entry name" value="Thioredoxin-like_sf"/>
</dbReference>
<gene>
    <name evidence="1" type="ORF">SacglDRAFT_00072</name>
</gene>
<keyword evidence="2" id="KW-1185">Reference proteome</keyword>
<dbReference type="SUPFAM" id="SSF52833">
    <property type="entry name" value="Thioredoxin-like"/>
    <property type="match status" value="1"/>
</dbReference>
<dbReference type="PANTHER" id="PTHR31902:SF22">
    <property type="entry name" value="SLL1203 PROTEIN"/>
    <property type="match status" value="1"/>
</dbReference>
<reference evidence="2" key="2">
    <citation type="submission" date="2012-01" db="EMBL/GenBank/DDBJ databases">
        <title>Noncontiguous Finished sequence of chromosome of Saccharomonospora glauca K62.</title>
        <authorList>
            <consortium name="US DOE Joint Genome Institute"/>
            <person name="Lucas S."/>
            <person name="Han J."/>
            <person name="Lapidus A."/>
            <person name="Cheng J.-F."/>
            <person name="Goodwin L."/>
            <person name="Pitluck S."/>
            <person name="Peters L."/>
            <person name="Mikhailova N."/>
            <person name="Held B."/>
            <person name="Detter J.C."/>
            <person name="Han C."/>
            <person name="Tapia R."/>
            <person name="Land M."/>
            <person name="Hauser L."/>
            <person name="Kyrpides N."/>
            <person name="Ivanova N."/>
            <person name="Pagani I."/>
            <person name="Brambilla E.-M."/>
            <person name="Klenk H.-P."/>
            <person name="Woyke T."/>
        </authorList>
    </citation>
    <scope>NUCLEOTIDE SEQUENCE [LARGE SCALE GENOMIC DNA]</scope>
    <source>
        <strain evidence="2">K62</strain>
    </source>
</reference>
<name>I1CWG3_9PSEU</name>
<reference evidence="1 2" key="1">
    <citation type="submission" date="2011-09" db="EMBL/GenBank/DDBJ databases">
        <authorList>
            <consortium name="US DOE Joint Genome Institute (JGI-PGF)"/>
            <person name="Lucas S."/>
            <person name="Han J."/>
            <person name="Lapidus A."/>
            <person name="Cheng J.-F."/>
            <person name="Goodwin L."/>
            <person name="Pitluck S."/>
            <person name="Peters L."/>
            <person name="Land M.L."/>
            <person name="Hauser L."/>
            <person name="Brambilla E."/>
            <person name="Klenk H.-P."/>
            <person name="Woyke T.J."/>
        </authorList>
    </citation>
    <scope>NUCLEOTIDE SEQUENCE [LARGE SCALE GENOMIC DNA]</scope>
    <source>
        <strain evidence="1 2">K62</strain>
    </source>
</reference>
<proteinExistence type="predicted"/>
<dbReference type="Pfam" id="PF06999">
    <property type="entry name" value="Suc_Fer-like"/>
    <property type="match status" value="1"/>
</dbReference>
<organism evidence="1 2">
    <name type="scientific">Saccharomonospora glauca K62</name>
    <dbReference type="NCBI Taxonomy" id="928724"/>
    <lineage>
        <taxon>Bacteria</taxon>
        <taxon>Bacillati</taxon>
        <taxon>Actinomycetota</taxon>
        <taxon>Actinomycetes</taxon>
        <taxon>Pseudonocardiales</taxon>
        <taxon>Pseudonocardiaceae</taxon>
        <taxon>Saccharomonospora</taxon>
    </lineage>
</organism>
<dbReference type="Gene3D" id="3.40.30.10">
    <property type="entry name" value="Glutaredoxin"/>
    <property type="match status" value="1"/>
</dbReference>
<accession>I1CWG3</accession>
<protein>
    <recommendedName>
        <fullName evidence="3">Sucrase/ferredoxin-like protein</fullName>
    </recommendedName>
</protein>
<sequence>MPEPPVRCRDRSVELHESLYGTASTVRRWVLLEEPGPWGPDALRDNRLDQRLMTRLREVTRSLRIRVALVRRVHRRGGVTRERRRCLLARTDREGCWVEEAVLNRLDQVLELDFESLALGRSPGLRRITHPLYLVCTHGSHDPCCAERGRAVARALADERPRQTWEVSHIGGDRFAANLLVLPQGLYYGRVPPDAAVRLARTHERGEVETRHFRGRTAYDFGVQAAECLLRERTGIRGIDDLPLWSARSEGHETEAVFTAPRGGFYRVRVRGTPASVERALTCRAGRLSTPPEYELVEWHLEPA</sequence>
<dbReference type="EMBL" id="CM001484">
    <property type="protein sequence ID" value="EIE97037.1"/>
    <property type="molecule type" value="Genomic_DNA"/>
</dbReference>
<dbReference type="InterPro" id="IPR009737">
    <property type="entry name" value="Aim32/Apd1-like"/>
</dbReference>
<dbReference type="eggNOG" id="COG4759">
    <property type="taxonomic scope" value="Bacteria"/>
</dbReference>
<dbReference type="AlphaFoldDB" id="I1CWG3"/>
<dbReference type="PANTHER" id="PTHR31902">
    <property type="entry name" value="ACTIN PATCHES DISTAL PROTEIN 1"/>
    <property type="match status" value="1"/>
</dbReference>